<gene>
    <name evidence="1" type="ORF">LAMI_0E05116G</name>
</gene>
<accession>A0A1G4JL57</accession>
<dbReference type="Proteomes" id="UP000191024">
    <property type="component" value="Chromosome E"/>
</dbReference>
<name>A0A1G4JL57_9SACH</name>
<organism evidence="1 2">
    <name type="scientific">Lachancea mirantina</name>
    <dbReference type="NCBI Taxonomy" id="1230905"/>
    <lineage>
        <taxon>Eukaryota</taxon>
        <taxon>Fungi</taxon>
        <taxon>Dikarya</taxon>
        <taxon>Ascomycota</taxon>
        <taxon>Saccharomycotina</taxon>
        <taxon>Saccharomycetes</taxon>
        <taxon>Saccharomycetales</taxon>
        <taxon>Saccharomycetaceae</taxon>
        <taxon>Lachancea</taxon>
    </lineage>
</organism>
<keyword evidence="2" id="KW-1185">Reference proteome</keyword>
<reference evidence="1 2" key="1">
    <citation type="submission" date="2016-03" db="EMBL/GenBank/DDBJ databases">
        <authorList>
            <person name="Devillers H."/>
        </authorList>
    </citation>
    <scope>NUCLEOTIDE SEQUENCE [LARGE SCALE GENOMIC DNA]</scope>
    <source>
        <strain evidence="1">CBS 11717</strain>
    </source>
</reference>
<dbReference type="AlphaFoldDB" id="A0A1G4JL57"/>
<evidence type="ECO:0000313" key="1">
    <source>
        <dbReference type="EMBL" id="SCU91214.1"/>
    </source>
</evidence>
<dbReference type="EMBL" id="LT598465">
    <property type="protein sequence ID" value="SCU91214.1"/>
    <property type="molecule type" value="Genomic_DNA"/>
</dbReference>
<proteinExistence type="predicted"/>
<protein>
    <submittedName>
        <fullName evidence="1">LAMI_0E05116g1_1</fullName>
    </submittedName>
</protein>
<sequence>MKVQHLFLHEHFQYRIPLQQSLQESLDCLRICLSPNPKFVSLVRDLGSHGPASTPVTLVSAEEDLSKPALEFFAT</sequence>
<dbReference type="OrthoDB" id="2015213at2759"/>
<dbReference type="STRING" id="1230905.A0A1G4JL57"/>
<evidence type="ECO:0000313" key="2">
    <source>
        <dbReference type="Proteomes" id="UP000191024"/>
    </source>
</evidence>